<dbReference type="InterPro" id="IPR038695">
    <property type="entry name" value="Saro_0823-like_sf"/>
</dbReference>
<reference evidence="1 2" key="1">
    <citation type="journal article" date="2016" name="Nat. Commun.">
        <title>Thousands of microbial genomes shed light on interconnected biogeochemical processes in an aquifer system.</title>
        <authorList>
            <person name="Anantharaman K."/>
            <person name="Brown C.T."/>
            <person name="Hug L.A."/>
            <person name="Sharon I."/>
            <person name="Castelle C.J."/>
            <person name="Probst A.J."/>
            <person name="Thomas B.C."/>
            <person name="Singh A."/>
            <person name="Wilkins M.J."/>
            <person name="Karaoz U."/>
            <person name="Brodie E.L."/>
            <person name="Williams K.H."/>
            <person name="Hubbard S.S."/>
            <person name="Banfield J.F."/>
        </authorList>
    </citation>
    <scope>NUCLEOTIDE SEQUENCE [LARGE SCALE GENOMIC DNA]</scope>
</reference>
<dbReference type="AlphaFoldDB" id="A0A1G2LC58"/>
<gene>
    <name evidence="1" type="ORF">A3B37_01110</name>
</gene>
<comment type="caution">
    <text evidence="1">The sequence shown here is derived from an EMBL/GenBank/DDBJ whole genome shotgun (WGS) entry which is preliminary data.</text>
</comment>
<sequence length="124" mass="13361">MAAATLGGRAFQLEVADTFALRSRGLAGRDAIPEDGGMLFLFDAPARHTFWMKGMRFSIDIVWLRGETIVGIAERAAPPPEEAAGDNLARYEPSEPVDRVVEIRAGKAGELGLKTGQRIGILLP</sequence>
<dbReference type="Gene3D" id="2.60.120.1140">
    <property type="entry name" value="Protein of unknown function DUF192"/>
    <property type="match status" value="1"/>
</dbReference>
<evidence type="ECO:0008006" key="3">
    <source>
        <dbReference type="Google" id="ProtNLM"/>
    </source>
</evidence>
<dbReference type="PANTHER" id="PTHR37953">
    <property type="entry name" value="UPF0127 PROTEIN MJ1496"/>
    <property type="match status" value="1"/>
</dbReference>
<evidence type="ECO:0000313" key="2">
    <source>
        <dbReference type="Proteomes" id="UP000176705"/>
    </source>
</evidence>
<protein>
    <recommendedName>
        <fullName evidence="3">DUF192 domain-containing protein</fullName>
    </recommendedName>
</protein>
<evidence type="ECO:0000313" key="1">
    <source>
        <dbReference type="EMBL" id="OHA09207.1"/>
    </source>
</evidence>
<organism evidence="1 2">
    <name type="scientific">Candidatus Sungbacteria bacterium RIFCSPLOWO2_01_FULL_59_16</name>
    <dbReference type="NCBI Taxonomy" id="1802280"/>
    <lineage>
        <taxon>Bacteria</taxon>
        <taxon>Candidatus Sungiibacteriota</taxon>
    </lineage>
</organism>
<proteinExistence type="predicted"/>
<name>A0A1G2LC58_9BACT</name>
<dbReference type="Proteomes" id="UP000176705">
    <property type="component" value="Unassembled WGS sequence"/>
</dbReference>
<dbReference type="PANTHER" id="PTHR37953:SF1">
    <property type="entry name" value="UPF0127 PROTEIN MJ1496"/>
    <property type="match status" value="1"/>
</dbReference>
<dbReference type="STRING" id="1802280.A3B37_01110"/>
<dbReference type="Pfam" id="PF02643">
    <property type="entry name" value="DUF192"/>
    <property type="match status" value="1"/>
</dbReference>
<accession>A0A1G2LC58</accession>
<dbReference type="EMBL" id="MHQS01000006">
    <property type="protein sequence ID" value="OHA09207.1"/>
    <property type="molecule type" value="Genomic_DNA"/>
</dbReference>
<dbReference type="InterPro" id="IPR003795">
    <property type="entry name" value="DUF192"/>
</dbReference>